<comment type="subcellular location">
    <subcellularLocation>
        <location evidence="1">Cell inner membrane</location>
        <topology evidence="1">Multi-pass membrane protein</topology>
    </subcellularLocation>
</comment>
<dbReference type="Pfam" id="PF05128">
    <property type="entry name" value="DUF697"/>
    <property type="match status" value="1"/>
</dbReference>
<feature type="transmembrane region" description="Helical" evidence="8">
    <location>
        <begin position="54"/>
        <end position="76"/>
    </location>
</feature>
<dbReference type="GO" id="GO:0005886">
    <property type="term" value="C:plasma membrane"/>
    <property type="evidence" value="ECO:0007669"/>
    <property type="project" value="UniProtKB-SubCell"/>
</dbReference>
<reference evidence="9 10" key="1">
    <citation type="submission" date="2018-03" db="EMBL/GenBank/DDBJ databases">
        <authorList>
            <person name="Keele B.F."/>
        </authorList>
    </citation>
    <scope>NUCLEOTIDE SEQUENCE [LARGE SCALE GENOMIC DNA]</scope>
    <source>
        <strain evidence="9 10">CeCT 8812</strain>
    </source>
</reference>
<dbReference type="EMBL" id="OMKW01000004">
    <property type="protein sequence ID" value="SPF30574.1"/>
    <property type="molecule type" value="Genomic_DNA"/>
</dbReference>
<protein>
    <recommendedName>
        <fullName evidence="11">TIGR01620 family protein</fullName>
    </recommendedName>
</protein>
<sequence>MSEEPKRRGPVILEQDLPAADVTPQTAAPILDAPRPAMVRATALAARQQPRGSWLARLFWSAMVALLGIAITTSAWSFVEGLILRNPLLGQITLGLMAILVLTIVAFVLREWLALMRLGRVDTLRQSATAARTGSLQEAQAVAKRVAQLYAGRAELRAKEDRIARRIDDMLDPDAVLAEAERGWLTQLDAQAVEEVGSAARTVAGVTALVPLALMDVLTAMSANIRMIRRIAEIYNGRTGFFGSWRLFRAVATHLVATGAVAVGDDVIGAVAGGGALAKLSRRFGEGVVNGALTARVGVAAIEVCRPMPFAALDRPSVRGIASRALGGLFGSREKS</sequence>
<evidence type="ECO:0000256" key="3">
    <source>
        <dbReference type="ARBA" id="ARBA00022475"/>
    </source>
</evidence>
<dbReference type="Proteomes" id="UP000244932">
    <property type="component" value="Unassembled WGS sequence"/>
</dbReference>
<evidence type="ECO:0008006" key="11">
    <source>
        <dbReference type="Google" id="ProtNLM"/>
    </source>
</evidence>
<dbReference type="OrthoDB" id="9816060at2"/>
<keyword evidence="4" id="KW-0997">Cell inner membrane</keyword>
<keyword evidence="10" id="KW-1185">Reference proteome</keyword>
<dbReference type="AlphaFoldDB" id="A0A2R8AEB8"/>
<evidence type="ECO:0000256" key="7">
    <source>
        <dbReference type="ARBA" id="ARBA00023136"/>
    </source>
</evidence>
<gene>
    <name evidence="9" type="ORF">POI8812_02913</name>
</gene>
<feature type="transmembrane region" description="Helical" evidence="8">
    <location>
        <begin position="88"/>
        <end position="109"/>
    </location>
</feature>
<evidence type="ECO:0000256" key="8">
    <source>
        <dbReference type="SAM" id="Phobius"/>
    </source>
</evidence>
<accession>A0A2R8AEB8</accession>
<keyword evidence="6 8" id="KW-1133">Transmembrane helix</keyword>
<dbReference type="RefSeq" id="WP_108783299.1">
    <property type="nucleotide sequence ID" value="NZ_OMKW01000004.1"/>
</dbReference>
<evidence type="ECO:0000256" key="5">
    <source>
        <dbReference type="ARBA" id="ARBA00022692"/>
    </source>
</evidence>
<dbReference type="PANTHER" id="PTHR39342:SF1">
    <property type="entry name" value="UPF0283 MEMBRANE PROTEIN YCJF"/>
    <property type="match status" value="1"/>
</dbReference>
<keyword evidence="3" id="KW-1003">Cell membrane</keyword>
<proteinExistence type="inferred from homology"/>
<evidence type="ECO:0000256" key="6">
    <source>
        <dbReference type="ARBA" id="ARBA00022989"/>
    </source>
</evidence>
<evidence type="ECO:0000313" key="9">
    <source>
        <dbReference type="EMBL" id="SPF30574.1"/>
    </source>
</evidence>
<evidence type="ECO:0000313" key="10">
    <source>
        <dbReference type="Proteomes" id="UP000244932"/>
    </source>
</evidence>
<dbReference type="PANTHER" id="PTHR39342">
    <property type="entry name" value="UPF0283 MEMBRANE PROTEIN YCJF"/>
    <property type="match status" value="1"/>
</dbReference>
<evidence type="ECO:0000256" key="4">
    <source>
        <dbReference type="ARBA" id="ARBA00022519"/>
    </source>
</evidence>
<keyword evidence="5 8" id="KW-0812">Transmembrane</keyword>
<dbReference type="NCBIfam" id="TIGR01620">
    <property type="entry name" value="hyp_HI0043"/>
    <property type="match status" value="1"/>
</dbReference>
<evidence type="ECO:0000256" key="2">
    <source>
        <dbReference type="ARBA" id="ARBA00008255"/>
    </source>
</evidence>
<name>A0A2R8AEB8_9RHOB</name>
<keyword evidence="7 8" id="KW-0472">Membrane</keyword>
<organism evidence="9 10">
    <name type="scientific">Pontivivens insulae</name>
    <dbReference type="NCBI Taxonomy" id="1639689"/>
    <lineage>
        <taxon>Bacteria</taxon>
        <taxon>Pseudomonadati</taxon>
        <taxon>Pseudomonadota</taxon>
        <taxon>Alphaproteobacteria</taxon>
        <taxon>Rhodobacterales</taxon>
        <taxon>Paracoccaceae</taxon>
        <taxon>Pontivivens</taxon>
    </lineage>
</organism>
<evidence type="ECO:0000256" key="1">
    <source>
        <dbReference type="ARBA" id="ARBA00004429"/>
    </source>
</evidence>
<dbReference type="InterPro" id="IPR021147">
    <property type="entry name" value="DUF697"/>
</dbReference>
<dbReference type="InterPro" id="IPR006507">
    <property type="entry name" value="UPF0283"/>
</dbReference>
<comment type="similarity">
    <text evidence="2">Belongs to the UPF0283 family.</text>
</comment>